<sequence>MKKQDGASTLVVVLMLFLLGMLVLAGQTQQYEMRFRRIHQERAALAQWNMAFTLLAWGTQQQWSPATDWLCQVPANGAGRACMRQISQARVLLAASPETPAEEHNEKAHLILWRWGTPTDTGITWLPQGWIDFCPLSENKACILP</sequence>
<reference evidence="2" key="1">
    <citation type="submission" date="2016-05" db="EMBL/GenBank/DDBJ databases">
        <authorList>
            <person name="Behera P."/>
            <person name="Vaishampayan P."/>
            <person name="Singh N."/>
            <person name="Raina V."/>
            <person name="Suar M."/>
            <person name="Pattnaik A."/>
            <person name="Rastogi G."/>
        </authorList>
    </citation>
    <scope>NUCLEOTIDE SEQUENCE [LARGE SCALE GENOMIC DNA]</scope>
    <source>
        <strain evidence="2">MP23</strain>
    </source>
</reference>
<keyword evidence="2" id="KW-1185">Reference proteome</keyword>
<proteinExistence type="predicted"/>
<accession>A0A1B7KYL5</accession>
<dbReference type="Proteomes" id="UP000078225">
    <property type="component" value="Unassembled WGS sequence"/>
</dbReference>
<gene>
    <name evidence="1" type="ORF">A9B99_16310</name>
</gene>
<dbReference type="RefSeq" id="WP_064601102.1">
    <property type="nucleotide sequence ID" value="NZ_CP134782.1"/>
</dbReference>
<comment type="caution">
    <text evidence="1">The sequence shown here is derived from an EMBL/GenBank/DDBJ whole genome shotgun (WGS) entry which is preliminary data.</text>
</comment>
<dbReference type="STRING" id="1691903.A9B99_16310"/>
<organism evidence="1 2">
    <name type="scientific">Mangrovibacter phragmitis</name>
    <dbReference type="NCBI Taxonomy" id="1691903"/>
    <lineage>
        <taxon>Bacteria</taxon>
        <taxon>Pseudomonadati</taxon>
        <taxon>Pseudomonadota</taxon>
        <taxon>Gammaproteobacteria</taxon>
        <taxon>Enterobacterales</taxon>
        <taxon>Enterobacteriaceae</taxon>
        <taxon>Mangrovibacter</taxon>
    </lineage>
</organism>
<name>A0A1B7KYL5_9ENTR</name>
<evidence type="ECO:0008006" key="3">
    <source>
        <dbReference type="Google" id="ProtNLM"/>
    </source>
</evidence>
<dbReference type="InterPro" id="IPR019652">
    <property type="entry name" value="DUF2509"/>
</dbReference>
<protein>
    <recommendedName>
        <fullName evidence="3">DUF2509 domain-containing protein</fullName>
    </recommendedName>
</protein>
<dbReference type="Pfam" id="PF10713">
    <property type="entry name" value="DUF2509"/>
    <property type="match status" value="1"/>
</dbReference>
<dbReference type="OrthoDB" id="7059963at2"/>
<dbReference type="EMBL" id="LYRP01000049">
    <property type="protein sequence ID" value="OAT75085.1"/>
    <property type="molecule type" value="Genomic_DNA"/>
</dbReference>
<dbReference type="AlphaFoldDB" id="A0A1B7KYL5"/>
<evidence type="ECO:0000313" key="2">
    <source>
        <dbReference type="Proteomes" id="UP000078225"/>
    </source>
</evidence>
<evidence type="ECO:0000313" key="1">
    <source>
        <dbReference type="EMBL" id="OAT75085.1"/>
    </source>
</evidence>